<protein>
    <submittedName>
        <fullName evidence="1">Uncharacterized protein</fullName>
    </submittedName>
</protein>
<comment type="caution">
    <text evidence="1">The sequence shown here is derived from an EMBL/GenBank/DDBJ whole genome shotgun (WGS) entry which is preliminary data.</text>
</comment>
<reference evidence="1 2" key="1">
    <citation type="submission" date="2020-02" db="EMBL/GenBank/DDBJ databases">
        <title>Whole-genome analyses of novel actinobacteria.</title>
        <authorList>
            <person name="Sahin N."/>
        </authorList>
    </citation>
    <scope>NUCLEOTIDE SEQUENCE [LARGE SCALE GENOMIC DNA]</scope>
    <source>
        <strain evidence="1 2">A7024</strain>
    </source>
</reference>
<name>A0A6G4U6M8_9ACTN</name>
<dbReference type="EMBL" id="JAAKZV010000166">
    <property type="protein sequence ID" value="NGN67834.1"/>
    <property type="molecule type" value="Genomic_DNA"/>
</dbReference>
<evidence type="ECO:0000313" key="2">
    <source>
        <dbReference type="Proteomes" id="UP000481583"/>
    </source>
</evidence>
<accession>A0A6G4U6M8</accession>
<dbReference type="AlphaFoldDB" id="A0A6G4U6M8"/>
<sequence>MTDMRCTMCGNPSLEPGFILDAGQGAKGYARWVAGALEKGIFGGAKVMGRPKRRTEARRCTKCGHLELFATDPE</sequence>
<keyword evidence="2" id="KW-1185">Reference proteome</keyword>
<proteinExistence type="predicted"/>
<evidence type="ECO:0000313" key="1">
    <source>
        <dbReference type="EMBL" id="NGN67834.1"/>
    </source>
</evidence>
<gene>
    <name evidence="1" type="ORF">G5C51_28525</name>
</gene>
<organism evidence="1 2">
    <name type="scientific">Streptomyces coryli</name>
    <dbReference type="NCBI Taxonomy" id="1128680"/>
    <lineage>
        <taxon>Bacteria</taxon>
        <taxon>Bacillati</taxon>
        <taxon>Actinomycetota</taxon>
        <taxon>Actinomycetes</taxon>
        <taxon>Kitasatosporales</taxon>
        <taxon>Streptomycetaceae</taxon>
        <taxon>Streptomyces</taxon>
    </lineage>
</organism>
<dbReference type="RefSeq" id="WP_165241218.1">
    <property type="nucleotide sequence ID" value="NZ_JAAKZV010000166.1"/>
</dbReference>
<dbReference type="Proteomes" id="UP000481583">
    <property type="component" value="Unassembled WGS sequence"/>
</dbReference>